<proteinExistence type="predicted"/>
<dbReference type="EMBL" id="BGZK01000625">
    <property type="protein sequence ID" value="GBP53427.1"/>
    <property type="molecule type" value="Genomic_DNA"/>
</dbReference>
<name>A0A4C1WTH2_EUMVA</name>
<reference evidence="2 3" key="1">
    <citation type="journal article" date="2019" name="Commun. Biol.">
        <title>The bagworm genome reveals a unique fibroin gene that provides high tensile strength.</title>
        <authorList>
            <person name="Kono N."/>
            <person name="Nakamura H."/>
            <person name="Ohtoshi R."/>
            <person name="Tomita M."/>
            <person name="Numata K."/>
            <person name="Arakawa K."/>
        </authorList>
    </citation>
    <scope>NUCLEOTIDE SEQUENCE [LARGE SCALE GENOMIC DNA]</scope>
</reference>
<dbReference type="OrthoDB" id="10049357at2759"/>
<feature type="region of interest" description="Disordered" evidence="1">
    <location>
        <begin position="93"/>
        <end position="125"/>
    </location>
</feature>
<dbReference type="AlphaFoldDB" id="A0A4C1WTH2"/>
<accession>A0A4C1WTH2</accession>
<sequence length="125" mass="14965">MKHYHERFNHGNHNTVMNEISRNIISRRCDRNYEKSPTNVNGAELTEVCRKCRLRRVTCLPNAYVITNPFTYSMILALRRFIARRGTPSDVFGQRHEFRRRKQRTDEHTRGTREMKKEADVRTIT</sequence>
<protein>
    <submittedName>
        <fullName evidence="2">Uncharacterized protein</fullName>
    </submittedName>
</protein>
<organism evidence="2 3">
    <name type="scientific">Eumeta variegata</name>
    <name type="common">Bagworm moth</name>
    <name type="synonym">Eumeta japonica</name>
    <dbReference type="NCBI Taxonomy" id="151549"/>
    <lineage>
        <taxon>Eukaryota</taxon>
        <taxon>Metazoa</taxon>
        <taxon>Ecdysozoa</taxon>
        <taxon>Arthropoda</taxon>
        <taxon>Hexapoda</taxon>
        <taxon>Insecta</taxon>
        <taxon>Pterygota</taxon>
        <taxon>Neoptera</taxon>
        <taxon>Endopterygota</taxon>
        <taxon>Lepidoptera</taxon>
        <taxon>Glossata</taxon>
        <taxon>Ditrysia</taxon>
        <taxon>Tineoidea</taxon>
        <taxon>Psychidae</taxon>
        <taxon>Oiketicinae</taxon>
        <taxon>Eumeta</taxon>
    </lineage>
</organism>
<evidence type="ECO:0000313" key="3">
    <source>
        <dbReference type="Proteomes" id="UP000299102"/>
    </source>
</evidence>
<evidence type="ECO:0000256" key="1">
    <source>
        <dbReference type="SAM" id="MobiDB-lite"/>
    </source>
</evidence>
<comment type="caution">
    <text evidence="2">The sequence shown here is derived from an EMBL/GenBank/DDBJ whole genome shotgun (WGS) entry which is preliminary data.</text>
</comment>
<gene>
    <name evidence="2" type="ORF">EVAR_17502_1</name>
</gene>
<keyword evidence="3" id="KW-1185">Reference proteome</keyword>
<dbReference type="Proteomes" id="UP000299102">
    <property type="component" value="Unassembled WGS sequence"/>
</dbReference>
<evidence type="ECO:0000313" key="2">
    <source>
        <dbReference type="EMBL" id="GBP53427.1"/>
    </source>
</evidence>
<feature type="compositionally biased region" description="Basic and acidic residues" evidence="1">
    <location>
        <begin position="104"/>
        <end position="125"/>
    </location>
</feature>